<dbReference type="Pfam" id="PF02899">
    <property type="entry name" value="Phage_int_SAM_1"/>
    <property type="match status" value="1"/>
</dbReference>
<evidence type="ECO:0000256" key="2">
    <source>
        <dbReference type="ARBA" id="ARBA00022908"/>
    </source>
</evidence>
<proteinExistence type="inferred from homology"/>
<dbReference type="InterPro" id="IPR002104">
    <property type="entry name" value="Integrase_catalytic"/>
</dbReference>
<sequence>MTDRVAYERGEMTQLWRVHWVSETVPTATSTHPILEKWADLPAREDRLRIKPGDPFMVDPNHHVDARLTQFFSRSGFVQLAKSTKLSYTNDYRVFFDFLWLRGKYWDAAEPDDLFDFEDWRRRSPRNPARISGAKWNRELAALQRLYGWATAQRLLKLNPLAIKTIRNRQGQLVETADAWAKDVRSSNVRWLTPGAYRLWRDVGLRGYTPEGRRDRSWQGRHDDRNAAYADLLFSSGLRRTEAGSLLTWELPASAASPPQRYFAARVAAAVTKSKRARAFYVSAPALREIEAYVGTTRRAAIRRAQLQGRYDDLDGMRIVFDRTGRSREILHWRDRHRRTGQDNLGSLDPDERRLLFIEGPGGPEPLWLWLAEDGTPFDTHSWEAVFRAGSDRCRVVLDGVVPDPPFCTPHMCRHSFALHMLVALHHAMDQRFDLTPDDRRDYRLLYGDPWRMVKDLLGHASEQTTRDIYLAPVADLQVRSLLLEESQPGVAELLSRIAAASERVIDGDGAQ</sequence>
<comment type="similarity">
    <text evidence="1">Belongs to the 'phage' integrase family.</text>
</comment>
<dbReference type="InterPro" id="IPR004107">
    <property type="entry name" value="Integrase_SAM-like_N"/>
</dbReference>
<evidence type="ECO:0000256" key="3">
    <source>
        <dbReference type="ARBA" id="ARBA00023125"/>
    </source>
</evidence>
<organism evidence="8 9">
    <name type="scientific">Mycobacterium branderi</name>
    <dbReference type="NCBI Taxonomy" id="43348"/>
    <lineage>
        <taxon>Bacteria</taxon>
        <taxon>Bacillati</taxon>
        <taxon>Actinomycetota</taxon>
        <taxon>Actinomycetes</taxon>
        <taxon>Mycobacteriales</taxon>
        <taxon>Mycobacteriaceae</taxon>
        <taxon>Mycobacterium</taxon>
    </lineage>
</organism>
<keyword evidence="9" id="KW-1185">Reference proteome</keyword>
<dbReference type="Proteomes" id="UP000467379">
    <property type="component" value="Plasmid pJCM12687"/>
</dbReference>
<dbReference type="InterPro" id="IPR011010">
    <property type="entry name" value="DNA_brk_join_enz"/>
</dbReference>
<dbReference type="InterPro" id="IPR013762">
    <property type="entry name" value="Integrase-like_cat_sf"/>
</dbReference>
<keyword evidence="4" id="KW-0233">DNA recombination</keyword>
<dbReference type="PANTHER" id="PTHR30349:SF64">
    <property type="entry name" value="PROPHAGE INTEGRASE INTD-RELATED"/>
    <property type="match status" value="1"/>
</dbReference>
<evidence type="ECO:0000256" key="1">
    <source>
        <dbReference type="ARBA" id="ARBA00008857"/>
    </source>
</evidence>
<feature type="domain" description="Tyr recombinase" evidence="6">
    <location>
        <begin position="203"/>
        <end position="484"/>
    </location>
</feature>
<evidence type="ECO:0000256" key="5">
    <source>
        <dbReference type="PROSITE-ProRule" id="PRU01248"/>
    </source>
</evidence>
<keyword evidence="3 5" id="KW-0238">DNA-binding</keyword>
<dbReference type="PROSITE" id="PS51898">
    <property type="entry name" value="TYR_RECOMBINASE"/>
    <property type="match status" value="1"/>
</dbReference>
<dbReference type="SUPFAM" id="SSF47823">
    <property type="entry name" value="lambda integrase-like, N-terminal domain"/>
    <property type="match status" value="1"/>
</dbReference>
<keyword evidence="8" id="KW-0614">Plasmid</keyword>
<dbReference type="PANTHER" id="PTHR30349">
    <property type="entry name" value="PHAGE INTEGRASE-RELATED"/>
    <property type="match status" value="1"/>
</dbReference>
<keyword evidence="2" id="KW-0229">DNA integration</keyword>
<dbReference type="InterPro" id="IPR010998">
    <property type="entry name" value="Integrase_recombinase_N"/>
</dbReference>
<dbReference type="PROSITE" id="PS51900">
    <property type="entry name" value="CB"/>
    <property type="match status" value="1"/>
</dbReference>
<feature type="domain" description="Core-binding (CB)" evidence="7">
    <location>
        <begin position="63"/>
        <end position="151"/>
    </location>
</feature>
<dbReference type="InterPro" id="IPR044068">
    <property type="entry name" value="CB"/>
</dbReference>
<dbReference type="Gene3D" id="1.10.443.10">
    <property type="entry name" value="Intergrase catalytic core"/>
    <property type="match status" value="1"/>
</dbReference>
<reference evidence="8 9" key="1">
    <citation type="journal article" date="2019" name="Emerg. Microbes Infect.">
        <title>Comprehensive subspecies identification of 175 nontuberculous mycobacteria species based on 7547 genomic profiles.</title>
        <authorList>
            <person name="Matsumoto Y."/>
            <person name="Kinjo T."/>
            <person name="Motooka D."/>
            <person name="Nabeya D."/>
            <person name="Jung N."/>
            <person name="Uechi K."/>
            <person name="Horii T."/>
            <person name="Iida T."/>
            <person name="Fujita J."/>
            <person name="Nakamura S."/>
        </authorList>
    </citation>
    <scope>NUCLEOTIDE SEQUENCE [LARGE SCALE GENOMIC DNA]</scope>
    <source>
        <strain evidence="8 9">JCM 12687</strain>
        <plasmid evidence="8">pJCM12687</plasmid>
    </source>
</reference>
<geneLocation type="plasmid" evidence="8 9">
    <name>pJCM12687</name>
</geneLocation>
<evidence type="ECO:0000259" key="6">
    <source>
        <dbReference type="PROSITE" id="PS51898"/>
    </source>
</evidence>
<evidence type="ECO:0000313" key="9">
    <source>
        <dbReference type="Proteomes" id="UP000467379"/>
    </source>
</evidence>
<protein>
    <submittedName>
        <fullName evidence="8">Integrase</fullName>
    </submittedName>
</protein>
<dbReference type="InterPro" id="IPR050090">
    <property type="entry name" value="Tyrosine_recombinase_XerCD"/>
</dbReference>
<evidence type="ECO:0000313" key="8">
    <source>
        <dbReference type="EMBL" id="BBZ15293.1"/>
    </source>
</evidence>
<gene>
    <name evidence="8" type="ORF">MBRA_54880</name>
</gene>
<dbReference type="EMBL" id="AP022607">
    <property type="protein sequence ID" value="BBZ15293.1"/>
    <property type="molecule type" value="Genomic_DNA"/>
</dbReference>
<evidence type="ECO:0000259" key="7">
    <source>
        <dbReference type="PROSITE" id="PS51900"/>
    </source>
</evidence>
<name>A0ABM7KVX4_9MYCO</name>
<accession>A0ABM7KVX4</accession>
<evidence type="ECO:0000256" key="4">
    <source>
        <dbReference type="ARBA" id="ARBA00023172"/>
    </source>
</evidence>
<dbReference type="Gene3D" id="1.10.150.130">
    <property type="match status" value="1"/>
</dbReference>
<dbReference type="SUPFAM" id="SSF56349">
    <property type="entry name" value="DNA breaking-rejoining enzymes"/>
    <property type="match status" value="1"/>
</dbReference>